<protein>
    <submittedName>
        <fullName evidence="3">C(7)-type cytochrome triheme domain-containing protein</fullName>
    </submittedName>
</protein>
<name>A0A1G7E1E1_9BACT</name>
<dbReference type="Pfam" id="PF14522">
    <property type="entry name" value="Cytochrome_C7"/>
    <property type="match status" value="1"/>
</dbReference>
<dbReference type="InterPro" id="IPR026352">
    <property type="entry name" value="Nanowire_3heme"/>
</dbReference>
<reference evidence="4" key="1">
    <citation type="submission" date="2016-10" db="EMBL/GenBank/DDBJ databases">
        <authorList>
            <person name="Varghese N."/>
            <person name="Submissions S."/>
        </authorList>
    </citation>
    <scope>NUCLEOTIDE SEQUENCE [LARGE SCALE GENOMIC DNA]</scope>
    <source>
        <strain evidence="4">DSM 8987</strain>
    </source>
</reference>
<feature type="signal peptide" evidence="1">
    <location>
        <begin position="1"/>
        <end position="21"/>
    </location>
</feature>
<dbReference type="OrthoDB" id="14108at2"/>
<dbReference type="InterPro" id="IPR029467">
    <property type="entry name" value="Cyt_c7-like"/>
</dbReference>
<dbReference type="RefSeq" id="WP_092079958.1">
    <property type="nucleotide sequence ID" value="NZ_CALFZY010000020.1"/>
</dbReference>
<evidence type="ECO:0000259" key="2">
    <source>
        <dbReference type="Pfam" id="PF14522"/>
    </source>
</evidence>
<gene>
    <name evidence="3" type="ORF">SAMN05661003_11711</name>
</gene>
<dbReference type="AlphaFoldDB" id="A0A1G7E1E1"/>
<organism evidence="3 4">
    <name type="scientific">Desulfuromonas thiophila</name>
    <dbReference type="NCBI Taxonomy" id="57664"/>
    <lineage>
        <taxon>Bacteria</taxon>
        <taxon>Pseudomonadati</taxon>
        <taxon>Thermodesulfobacteriota</taxon>
        <taxon>Desulfuromonadia</taxon>
        <taxon>Desulfuromonadales</taxon>
        <taxon>Desulfuromonadaceae</taxon>
        <taxon>Desulfuromonas</taxon>
    </lineage>
</organism>
<evidence type="ECO:0000313" key="4">
    <source>
        <dbReference type="Proteomes" id="UP000243205"/>
    </source>
</evidence>
<dbReference type="SUPFAM" id="SSF48695">
    <property type="entry name" value="Multiheme cytochromes"/>
    <property type="match status" value="1"/>
</dbReference>
<dbReference type="PANTHER" id="PTHR39425">
    <property type="entry name" value="LIPOPROTEIN CYTOCHROME C"/>
    <property type="match status" value="1"/>
</dbReference>
<evidence type="ECO:0000256" key="1">
    <source>
        <dbReference type="SAM" id="SignalP"/>
    </source>
</evidence>
<keyword evidence="1" id="KW-0732">Signal</keyword>
<sequence length="104" mass="11074">MKAAFLTSLLLVLLGASVALAVPAGKSLTFDKGAPGVVTFDGALHNKAAKSCRECHNPEVFPQMKQGAVTIKMKEIYAGKQCGICHNGERAFSAKGNCQRCHKR</sequence>
<feature type="chain" id="PRO_5017419025" evidence="1">
    <location>
        <begin position="22"/>
        <end position="104"/>
    </location>
</feature>
<dbReference type="NCBIfam" id="TIGR04257">
    <property type="entry name" value="nanowire_3heme"/>
    <property type="match status" value="1"/>
</dbReference>
<feature type="domain" description="Cytochrome c7-like" evidence="2">
    <location>
        <begin position="38"/>
        <end position="103"/>
    </location>
</feature>
<dbReference type="Proteomes" id="UP000243205">
    <property type="component" value="Unassembled WGS sequence"/>
</dbReference>
<dbReference type="STRING" id="57664.SAMN05661003_11711"/>
<dbReference type="Gene3D" id="3.90.10.10">
    <property type="entry name" value="Cytochrome C3"/>
    <property type="match status" value="1"/>
</dbReference>
<dbReference type="EMBL" id="FNAQ01000017">
    <property type="protein sequence ID" value="SDE57504.1"/>
    <property type="molecule type" value="Genomic_DNA"/>
</dbReference>
<proteinExistence type="predicted"/>
<keyword evidence="4" id="KW-1185">Reference proteome</keyword>
<evidence type="ECO:0000313" key="3">
    <source>
        <dbReference type="EMBL" id="SDE57504.1"/>
    </source>
</evidence>
<dbReference type="InterPro" id="IPR036280">
    <property type="entry name" value="Multihaem_cyt_sf"/>
</dbReference>
<accession>A0A1G7E1E1</accession>
<dbReference type="PANTHER" id="PTHR39425:SF1">
    <property type="entry name" value="CYTOCHROME C7-LIKE DOMAIN-CONTAINING PROTEIN"/>
    <property type="match status" value="1"/>
</dbReference>